<evidence type="ECO:0000313" key="3">
    <source>
        <dbReference type="Proteomes" id="UP000585474"/>
    </source>
</evidence>
<dbReference type="OrthoDB" id="904370at2759"/>
<sequence length="171" mass="19153">MKDYAIEGNFPYGDAGLFQNLDIVLTAEGYKFVLTQPCPDLSGASAPPEELAAYERWTKANEMTRQDVMRNLLNTKMAEGTLVRLNYLMNKNHYTLSELMNELQAAKGIIKSKKHVLMDSARSSSKLKPKGEKVMKKNKAKHVNKGEAKPRGVQIRDVPKGKCFHCGQDGH</sequence>
<name>A0A7J0DR24_9ERIC</name>
<dbReference type="AlphaFoldDB" id="A0A7J0DR24"/>
<dbReference type="Proteomes" id="UP000585474">
    <property type="component" value="Unassembled WGS sequence"/>
</dbReference>
<accession>A0A7J0DR24</accession>
<feature type="region of interest" description="Disordered" evidence="1">
    <location>
        <begin position="120"/>
        <end position="153"/>
    </location>
</feature>
<reference evidence="3" key="1">
    <citation type="submission" date="2019-07" db="EMBL/GenBank/DDBJ databases">
        <title>De Novo Assembly of kiwifruit Actinidia rufa.</title>
        <authorList>
            <person name="Sugita-Konishi S."/>
            <person name="Sato K."/>
            <person name="Mori E."/>
            <person name="Abe Y."/>
            <person name="Kisaki G."/>
            <person name="Hamano K."/>
            <person name="Suezawa K."/>
            <person name="Otani M."/>
            <person name="Fukuda T."/>
            <person name="Manabe T."/>
            <person name="Gomi K."/>
            <person name="Tabuchi M."/>
            <person name="Akimitsu K."/>
            <person name="Kataoka I."/>
        </authorList>
    </citation>
    <scope>NUCLEOTIDE SEQUENCE [LARGE SCALE GENOMIC DNA]</scope>
    <source>
        <strain evidence="3">cv. Fuchu</strain>
    </source>
</reference>
<proteinExistence type="predicted"/>
<comment type="caution">
    <text evidence="2">The sequence shown here is derived from an EMBL/GenBank/DDBJ whole genome shotgun (WGS) entry which is preliminary data.</text>
</comment>
<keyword evidence="3" id="KW-1185">Reference proteome</keyword>
<protein>
    <submittedName>
        <fullName evidence="2">Uncharacterized protein</fullName>
    </submittedName>
</protein>
<evidence type="ECO:0000256" key="1">
    <source>
        <dbReference type="SAM" id="MobiDB-lite"/>
    </source>
</evidence>
<organism evidence="2 3">
    <name type="scientific">Actinidia rufa</name>
    <dbReference type="NCBI Taxonomy" id="165716"/>
    <lineage>
        <taxon>Eukaryota</taxon>
        <taxon>Viridiplantae</taxon>
        <taxon>Streptophyta</taxon>
        <taxon>Embryophyta</taxon>
        <taxon>Tracheophyta</taxon>
        <taxon>Spermatophyta</taxon>
        <taxon>Magnoliopsida</taxon>
        <taxon>eudicotyledons</taxon>
        <taxon>Gunneridae</taxon>
        <taxon>Pentapetalae</taxon>
        <taxon>asterids</taxon>
        <taxon>Ericales</taxon>
        <taxon>Actinidiaceae</taxon>
        <taxon>Actinidia</taxon>
    </lineage>
</organism>
<gene>
    <name evidence="2" type="ORF">Acr_00g0069610</name>
</gene>
<evidence type="ECO:0000313" key="2">
    <source>
        <dbReference type="EMBL" id="GFS40633.1"/>
    </source>
</evidence>
<dbReference type="EMBL" id="BJWL01000355">
    <property type="protein sequence ID" value="GFS40633.1"/>
    <property type="molecule type" value="Genomic_DNA"/>
</dbReference>